<organism evidence="1 2">
    <name type="scientific">Luteolibacter yonseiensis</name>
    <dbReference type="NCBI Taxonomy" id="1144680"/>
    <lineage>
        <taxon>Bacteria</taxon>
        <taxon>Pseudomonadati</taxon>
        <taxon>Verrucomicrobiota</taxon>
        <taxon>Verrucomicrobiia</taxon>
        <taxon>Verrucomicrobiales</taxon>
        <taxon>Verrucomicrobiaceae</taxon>
        <taxon>Luteolibacter</taxon>
    </lineage>
</organism>
<dbReference type="InterPro" id="IPR018700">
    <property type="entry name" value="DUF2204"/>
</dbReference>
<dbReference type="Proteomes" id="UP000600139">
    <property type="component" value="Unassembled WGS sequence"/>
</dbReference>
<evidence type="ECO:0000313" key="2">
    <source>
        <dbReference type="Proteomes" id="UP000600139"/>
    </source>
</evidence>
<name>A0A934R232_9BACT</name>
<dbReference type="EMBL" id="JAENIK010000004">
    <property type="protein sequence ID" value="MBK1815027.1"/>
    <property type="molecule type" value="Genomic_DNA"/>
</dbReference>
<evidence type="ECO:0000313" key="1">
    <source>
        <dbReference type="EMBL" id="MBK1815027.1"/>
    </source>
</evidence>
<sequence>MMEPSFEKLLALLAEAEVKFIVVGGIAVSIQGYVRLTEDVDILIEDSLANVNRMLARLANYGEGFARELSAEDFDDEEGAIRIVEETEQCQIDIFTRMSGRKYGDVIIDADRFEVGGHQVAIASKGSLIDWKSASVREKDQFGAT</sequence>
<keyword evidence="2" id="KW-1185">Reference proteome</keyword>
<protein>
    <submittedName>
        <fullName evidence="1">Nucleotidyltransferase</fullName>
    </submittedName>
</protein>
<accession>A0A934R232</accession>
<dbReference type="InterPro" id="IPR043519">
    <property type="entry name" value="NT_sf"/>
</dbReference>
<dbReference type="AlphaFoldDB" id="A0A934R232"/>
<dbReference type="RefSeq" id="WP_200349973.1">
    <property type="nucleotide sequence ID" value="NZ_JAENIK010000004.1"/>
</dbReference>
<proteinExistence type="predicted"/>
<dbReference type="SUPFAM" id="SSF81301">
    <property type="entry name" value="Nucleotidyltransferase"/>
    <property type="match status" value="1"/>
</dbReference>
<dbReference type="Pfam" id="PF09970">
    <property type="entry name" value="DUF2204"/>
    <property type="match status" value="1"/>
</dbReference>
<dbReference type="Gene3D" id="3.30.460.40">
    <property type="match status" value="1"/>
</dbReference>
<gene>
    <name evidence="1" type="ORF">JIN84_05335</name>
</gene>
<comment type="caution">
    <text evidence="1">The sequence shown here is derived from an EMBL/GenBank/DDBJ whole genome shotgun (WGS) entry which is preliminary data.</text>
</comment>
<reference evidence="1" key="1">
    <citation type="submission" date="2021-01" db="EMBL/GenBank/DDBJ databases">
        <title>Modified the classification status of verrucomicrobia.</title>
        <authorList>
            <person name="Feng X."/>
        </authorList>
    </citation>
    <scope>NUCLEOTIDE SEQUENCE</scope>
    <source>
        <strain evidence="1">JCM 18052</strain>
    </source>
</reference>